<evidence type="ECO:0000256" key="2">
    <source>
        <dbReference type="ARBA" id="ARBA00022692"/>
    </source>
</evidence>
<feature type="compositionally biased region" description="Basic and acidic residues" evidence="7">
    <location>
        <begin position="1"/>
        <end position="12"/>
    </location>
</feature>
<evidence type="ECO:0000256" key="6">
    <source>
        <dbReference type="ARBA" id="ARBA00029445"/>
    </source>
</evidence>
<dbReference type="GO" id="GO:0015275">
    <property type="term" value="F:stretch-activated, monoatomic cation-selective, calcium channel activity"/>
    <property type="evidence" value="ECO:0007669"/>
    <property type="project" value="TreeGrafter"/>
</dbReference>
<evidence type="ECO:0000256" key="5">
    <source>
        <dbReference type="ARBA" id="ARBA00023180"/>
    </source>
</evidence>
<keyword evidence="5" id="KW-0325">Glycoprotein</keyword>
<evidence type="ECO:0000256" key="1">
    <source>
        <dbReference type="ARBA" id="ARBA00004141"/>
    </source>
</evidence>
<organism evidence="9 10">
    <name type="scientific">Acropora cervicornis</name>
    <name type="common">Staghorn coral</name>
    <dbReference type="NCBI Taxonomy" id="6130"/>
    <lineage>
        <taxon>Eukaryota</taxon>
        <taxon>Metazoa</taxon>
        <taxon>Cnidaria</taxon>
        <taxon>Anthozoa</taxon>
        <taxon>Hexacorallia</taxon>
        <taxon>Scleractinia</taxon>
        <taxon>Astrocoeniina</taxon>
        <taxon>Acroporidae</taxon>
        <taxon>Acropora</taxon>
    </lineage>
</organism>
<evidence type="ECO:0000256" key="8">
    <source>
        <dbReference type="SAM" id="Phobius"/>
    </source>
</evidence>
<proteinExistence type="inferred from homology"/>
<keyword evidence="4 8" id="KW-0472">Membrane</keyword>
<keyword evidence="2 8" id="KW-0812">Transmembrane</keyword>
<feature type="transmembrane region" description="Helical" evidence="8">
    <location>
        <begin position="28"/>
        <end position="45"/>
    </location>
</feature>
<keyword evidence="10" id="KW-1185">Reference proteome</keyword>
<comment type="similarity">
    <text evidence="6">Belongs to the NALF family.</text>
</comment>
<reference evidence="9" key="2">
    <citation type="journal article" date="2023" name="Science">
        <title>Genomic signatures of disease resistance in endangered staghorn corals.</title>
        <authorList>
            <person name="Vollmer S.V."/>
            <person name="Selwyn J.D."/>
            <person name="Despard B.A."/>
            <person name="Roesel C.L."/>
        </authorList>
    </citation>
    <scope>NUCLEOTIDE SEQUENCE</scope>
    <source>
        <strain evidence="9">K2</strain>
    </source>
</reference>
<sequence>MRETDVGEDPIKWNRQHRRPSTASTSPLLGFPSSLCALLVLYLLATAPKIGVGEPIGGKDPNCCGMRTNTSKCWTELACACKDCSASETRRDEMSNLSSKHEHYRLEFCSSFPLDRTVSDDFLTNKTFCSEQKGKLQEADKKANSSYENFKGILARIDCGTDWTGRTYSATSSCLDCLRAYKDWICFTEVSQALSFLDEDETGKAPCINLCQKVLQKCPYLPPTVPSDDLDNVVQIGYSAFNCLVELNNKHQDYKECLKIDPMEKCEENKPNDIAIQPTARTVVTADNSTTNSTVDGNR</sequence>
<dbReference type="AlphaFoldDB" id="A0AAD9R6D6"/>
<comment type="subcellular location">
    <subcellularLocation>
        <location evidence="1">Membrane</location>
        <topology evidence="1">Multi-pass membrane protein</topology>
    </subcellularLocation>
</comment>
<dbReference type="PANTHER" id="PTHR15819:SF11">
    <property type="entry name" value="MID1, ISOFORM A"/>
    <property type="match status" value="1"/>
</dbReference>
<gene>
    <name evidence="9" type="ORF">P5673_001399</name>
</gene>
<keyword evidence="3 8" id="KW-1133">Transmembrane helix</keyword>
<dbReference type="Pfam" id="PF12929">
    <property type="entry name" value="Mid1"/>
    <property type="match status" value="1"/>
</dbReference>
<evidence type="ECO:0000313" key="10">
    <source>
        <dbReference type="Proteomes" id="UP001249851"/>
    </source>
</evidence>
<comment type="caution">
    <text evidence="9">The sequence shown here is derived from an EMBL/GenBank/DDBJ whole genome shotgun (WGS) entry which is preliminary data.</text>
</comment>
<dbReference type="GO" id="GO:0005886">
    <property type="term" value="C:plasma membrane"/>
    <property type="evidence" value="ECO:0007669"/>
    <property type="project" value="TreeGrafter"/>
</dbReference>
<accession>A0AAD9R6D6</accession>
<dbReference type="GO" id="GO:0098703">
    <property type="term" value="P:calcium ion import across plasma membrane"/>
    <property type="evidence" value="ECO:0007669"/>
    <property type="project" value="InterPro"/>
</dbReference>
<reference evidence="9" key="1">
    <citation type="journal article" date="2023" name="G3 (Bethesda)">
        <title>Whole genome assembly and annotation of the endangered Caribbean coral Acropora cervicornis.</title>
        <authorList>
            <person name="Selwyn J.D."/>
            <person name="Vollmer S.V."/>
        </authorList>
    </citation>
    <scope>NUCLEOTIDE SEQUENCE</scope>
    <source>
        <strain evidence="9">K2</strain>
    </source>
</reference>
<dbReference type="InterPro" id="IPR055288">
    <property type="entry name" value="NALCN_aux_factor_1/2"/>
</dbReference>
<dbReference type="EMBL" id="JARQWQ010000002">
    <property type="protein sequence ID" value="KAK2573713.1"/>
    <property type="molecule type" value="Genomic_DNA"/>
</dbReference>
<dbReference type="PANTHER" id="PTHR15819">
    <property type="entry name" value="TRANSMEMBRANE PROTEIN FAM155"/>
    <property type="match status" value="1"/>
</dbReference>
<evidence type="ECO:0000256" key="3">
    <source>
        <dbReference type="ARBA" id="ARBA00022989"/>
    </source>
</evidence>
<name>A0AAD9R6D6_ACRCE</name>
<dbReference type="Proteomes" id="UP001249851">
    <property type="component" value="Unassembled WGS sequence"/>
</dbReference>
<evidence type="ECO:0000313" key="9">
    <source>
        <dbReference type="EMBL" id="KAK2573713.1"/>
    </source>
</evidence>
<evidence type="ECO:0000256" key="4">
    <source>
        <dbReference type="ARBA" id="ARBA00023136"/>
    </source>
</evidence>
<dbReference type="InterPro" id="IPR024338">
    <property type="entry name" value="MID1/Yam8"/>
</dbReference>
<evidence type="ECO:0000256" key="7">
    <source>
        <dbReference type="SAM" id="MobiDB-lite"/>
    </source>
</evidence>
<feature type="region of interest" description="Disordered" evidence="7">
    <location>
        <begin position="1"/>
        <end position="24"/>
    </location>
</feature>
<protein>
    <submittedName>
        <fullName evidence="9">Uncharacterized protein</fullName>
    </submittedName>
</protein>